<dbReference type="HOGENOM" id="CLU_212659_0_0_7"/>
<accession>V8C8D2</accession>
<proteinExistence type="predicted"/>
<evidence type="ECO:0000313" key="2">
    <source>
        <dbReference type="EMBL" id="ETD23285.1"/>
    </source>
</evidence>
<dbReference type="SUPFAM" id="SSF143011">
    <property type="entry name" value="RelE-like"/>
    <property type="match status" value="1"/>
</dbReference>
<dbReference type="PATRIC" id="fig|1357400.3.peg.1472"/>
<evidence type="ECO:0000313" key="3">
    <source>
        <dbReference type="Proteomes" id="UP000018731"/>
    </source>
</evidence>
<dbReference type="Pfam" id="PF15738">
    <property type="entry name" value="YafQ_toxin"/>
    <property type="match status" value="1"/>
</dbReference>
<sequence length="55" mass="6313">MKFELIYAKAFKKSFKRLSHTDRESVSEILTRLANDEVLEAKYNDHALSGNLKGV</sequence>
<dbReference type="EMBL" id="AZJI01000005">
    <property type="protein sequence ID" value="ETD23285.1"/>
    <property type="molecule type" value="Genomic_DNA"/>
</dbReference>
<dbReference type="STRING" id="1357400.HMPREF2086_01084"/>
<dbReference type="Gene3D" id="3.30.2310.20">
    <property type="entry name" value="RelE-like"/>
    <property type="match status" value="1"/>
</dbReference>
<comment type="caution">
    <text evidence="2">The sequence shown here is derived from an EMBL/GenBank/DDBJ whole genome shotgun (WGS) entry which is preliminary data.</text>
</comment>
<dbReference type="InterPro" id="IPR035093">
    <property type="entry name" value="RelE/ParE_toxin_dom_sf"/>
</dbReference>
<dbReference type="InterPro" id="IPR004386">
    <property type="entry name" value="Toxin_YafQ-like"/>
</dbReference>
<dbReference type="InterPro" id="IPR007712">
    <property type="entry name" value="RelE/ParE_toxin"/>
</dbReference>
<dbReference type="NCBIfam" id="TIGR02385">
    <property type="entry name" value="RelE_StbE"/>
    <property type="match status" value="1"/>
</dbReference>
<dbReference type="AlphaFoldDB" id="V8C8D2"/>
<evidence type="ECO:0008006" key="4">
    <source>
        <dbReference type="Google" id="ProtNLM"/>
    </source>
</evidence>
<name>V8C8D2_9HELI</name>
<keyword evidence="3" id="KW-1185">Reference proteome</keyword>
<reference evidence="2 3" key="1">
    <citation type="journal article" date="2014" name="Genome Announc.">
        <title>Draft genome sequences of six enterohepatic helicobacter species isolated from humans and one from rhesus macaques.</title>
        <authorList>
            <person name="Shen Z."/>
            <person name="Sheh A."/>
            <person name="Young S.K."/>
            <person name="Abouelliel A."/>
            <person name="Ward D.V."/>
            <person name="Earl A.M."/>
            <person name="Fox J.G."/>
        </authorList>
    </citation>
    <scope>NUCLEOTIDE SEQUENCE [LARGE SCALE GENOMIC DNA]</scope>
    <source>
        <strain evidence="2 3">MIT 99-5501</strain>
    </source>
</reference>
<dbReference type="RefSeq" id="WP_023927810.1">
    <property type="nucleotide sequence ID" value="NZ_KI669454.1"/>
</dbReference>
<gene>
    <name evidence="2" type="ORF">HMPREF2086_01084</name>
</gene>
<evidence type="ECO:0000256" key="1">
    <source>
        <dbReference type="ARBA" id="ARBA00022649"/>
    </source>
</evidence>
<organism evidence="2 3">
    <name type="scientific">Helicobacter macacae MIT 99-5501</name>
    <dbReference type="NCBI Taxonomy" id="1357400"/>
    <lineage>
        <taxon>Bacteria</taxon>
        <taxon>Pseudomonadati</taxon>
        <taxon>Campylobacterota</taxon>
        <taxon>Epsilonproteobacteria</taxon>
        <taxon>Campylobacterales</taxon>
        <taxon>Helicobacteraceae</taxon>
        <taxon>Helicobacter</taxon>
    </lineage>
</organism>
<protein>
    <recommendedName>
        <fullName evidence="4">RelE/StbE family addiction module toxin</fullName>
    </recommendedName>
</protein>
<keyword evidence="1" id="KW-1277">Toxin-antitoxin system</keyword>
<dbReference type="Proteomes" id="UP000018731">
    <property type="component" value="Unassembled WGS sequence"/>
</dbReference>